<organism evidence="4 5">
    <name type="scientific">Eleusine coracana subsp. coracana</name>
    <dbReference type="NCBI Taxonomy" id="191504"/>
    <lineage>
        <taxon>Eukaryota</taxon>
        <taxon>Viridiplantae</taxon>
        <taxon>Streptophyta</taxon>
        <taxon>Embryophyta</taxon>
        <taxon>Tracheophyta</taxon>
        <taxon>Spermatophyta</taxon>
        <taxon>Magnoliopsida</taxon>
        <taxon>Liliopsida</taxon>
        <taxon>Poales</taxon>
        <taxon>Poaceae</taxon>
        <taxon>PACMAD clade</taxon>
        <taxon>Chloridoideae</taxon>
        <taxon>Cynodonteae</taxon>
        <taxon>Eleusininae</taxon>
        <taxon>Eleusine</taxon>
    </lineage>
</organism>
<evidence type="ECO:0000256" key="1">
    <source>
        <dbReference type="ARBA" id="ARBA00022723"/>
    </source>
</evidence>
<dbReference type="InterPro" id="IPR036965">
    <property type="entry name" value="Terpene_synth_N_sf"/>
</dbReference>
<evidence type="ECO:0008006" key="6">
    <source>
        <dbReference type="Google" id="ProtNLM"/>
    </source>
</evidence>
<dbReference type="Pfam" id="PF01397">
    <property type="entry name" value="Terpene_synth"/>
    <property type="match status" value="1"/>
</dbReference>
<protein>
    <recommendedName>
        <fullName evidence="6">Terpene synthase metal-binding domain-containing protein</fullName>
    </recommendedName>
</protein>
<evidence type="ECO:0000313" key="4">
    <source>
        <dbReference type="EMBL" id="GJN06848.1"/>
    </source>
</evidence>
<dbReference type="SUPFAM" id="SSF48576">
    <property type="entry name" value="Terpenoid synthases"/>
    <property type="match status" value="1"/>
</dbReference>
<reference evidence="4" key="2">
    <citation type="submission" date="2021-12" db="EMBL/GenBank/DDBJ databases">
        <title>Resequencing data analysis of finger millet.</title>
        <authorList>
            <person name="Hatakeyama M."/>
            <person name="Aluri S."/>
            <person name="Balachadran M.T."/>
            <person name="Sivarajan S.R."/>
            <person name="Poveda L."/>
            <person name="Shimizu-Inatsugi R."/>
            <person name="Schlapbach R."/>
            <person name="Sreeman S.M."/>
            <person name="Shimizu K.K."/>
        </authorList>
    </citation>
    <scope>NUCLEOTIDE SEQUENCE</scope>
</reference>
<dbReference type="InterPro" id="IPR008949">
    <property type="entry name" value="Isoprenoid_synthase_dom_sf"/>
</dbReference>
<evidence type="ECO:0000259" key="2">
    <source>
        <dbReference type="Pfam" id="PF01397"/>
    </source>
</evidence>
<dbReference type="Proteomes" id="UP001054889">
    <property type="component" value="Unassembled WGS sequence"/>
</dbReference>
<dbReference type="PANTHER" id="PTHR31225:SF216">
    <property type="entry name" value="TERPENE SYNTHASE"/>
    <property type="match status" value="1"/>
</dbReference>
<dbReference type="AlphaFoldDB" id="A0AAV5D9J3"/>
<gene>
    <name evidence="4" type="primary">ga24617</name>
    <name evidence="4" type="ORF">PR202_ga24617</name>
</gene>
<dbReference type="SUPFAM" id="SSF48239">
    <property type="entry name" value="Terpenoid cyclases/Protein prenyltransferases"/>
    <property type="match status" value="1"/>
</dbReference>
<reference evidence="4" key="1">
    <citation type="journal article" date="2018" name="DNA Res.">
        <title>Multiple hybrid de novo genome assembly of finger millet, an orphan allotetraploid crop.</title>
        <authorList>
            <person name="Hatakeyama M."/>
            <person name="Aluri S."/>
            <person name="Balachadran M.T."/>
            <person name="Sivarajan S.R."/>
            <person name="Patrignani A."/>
            <person name="Gruter S."/>
            <person name="Poveda L."/>
            <person name="Shimizu-Inatsugi R."/>
            <person name="Baeten J."/>
            <person name="Francoijs K.J."/>
            <person name="Nataraja K.N."/>
            <person name="Reddy Y.A.N."/>
            <person name="Phadnis S."/>
            <person name="Ravikumar R.L."/>
            <person name="Schlapbach R."/>
            <person name="Sreeman S.M."/>
            <person name="Shimizu K.K."/>
        </authorList>
    </citation>
    <scope>NUCLEOTIDE SEQUENCE</scope>
</reference>
<feature type="domain" description="Terpene synthase metal-binding" evidence="3">
    <location>
        <begin position="117"/>
        <end position="282"/>
    </location>
</feature>
<dbReference type="GO" id="GO:0010333">
    <property type="term" value="F:terpene synthase activity"/>
    <property type="evidence" value="ECO:0007669"/>
    <property type="project" value="InterPro"/>
</dbReference>
<dbReference type="InterPro" id="IPR008930">
    <property type="entry name" value="Terpenoid_cyclase/PrenylTrfase"/>
</dbReference>
<proteinExistence type="predicted"/>
<dbReference type="Pfam" id="PF03936">
    <property type="entry name" value="Terpene_synth_C"/>
    <property type="match status" value="1"/>
</dbReference>
<dbReference type="Gene3D" id="1.50.10.130">
    <property type="entry name" value="Terpene synthase, N-terminal domain"/>
    <property type="match status" value="1"/>
</dbReference>
<accession>A0AAV5D9J3</accession>
<keyword evidence="5" id="KW-1185">Reference proteome</keyword>
<comment type="caution">
    <text evidence="4">The sequence shown here is derived from an EMBL/GenBank/DDBJ whole genome shotgun (WGS) entry which is preliminary data.</text>
</comment>
<dbReference type="GO" id="GO:0000287">
    <property type="term" value="F:magnesium ion binding"/>
    <property type="evidence" value="ECO:0007669"/>
    <property type="project" value="InterPro"/>
</dbReference>
<feature type="domain" description="Terpene synthase N-terminal" evidence="2">
    <location>
        <begin position="2"/>
        <end position="66"/>
    </location>
</feature>
<dbReference type="InterPro" id="IPR050148">
    <property type="entry name" value="Terpene_synthase-like"/>
</dbReference>
<dbReference type="InterPro" id="IPR005630">
    <property type="entry name" value="Terpene_synthase_metal-bd"/>
</dbReference>
<dbReference type="PANTHER" id="PTHR31225">
    <property type="entry name" value="OS04G0344100 PROTEIN-RELATED"/>
    <property type="match status" value="1"/>
</dbReference>
<dbReference type="InterPro" id="IPR001906">
    <property type="entry name" value="Terpene_synth_N"/>
</dbReference>
<sequence length="339" mass="38939">MDENGKFSTMESDVDGLLNLYEAAHLGKCDEEFLNNAIIFTKDRLSTIVKDPQLPKPILVRIEHMLSSPTQRRMKRLEARLYMSIYENDEDNDQDILELAKLDFDTLQQMHRHEVEKISLWDVEGARKVGKCYEYVMSHLSDTLDEFAAETVASPVGIECTKTTVASSGMLQEVAWREHGHVPSLHDYLKVSAKTTLYWTLACISFFGMDASNDVFTWTSTFLKILESAAIICRLMDDISGNECEKERSKCATALDCYVREHGVTVQQAKQVLTNLVEEHWRIINQEFLSNDRVPAPLLMRVLNFVRMMETAYKHVDGYTHSEEIADYIQKILIECVHQ</sequence>
<keyword evidence="1" id="KW-0479">Metal-binding</keyword>
<evidence type="ECO:0000313" key="5">
    <source>
        <dbReference type="Proteomes" id="UP001054889"/>
    </source>
</evidence>
<name>A0AAV5D9J3_ELECO</name>
<dbReference type="Gene3D" id="1.10.600.10">
    <property type="entry name" value="Farnesyl Diphosphate Synthase"/>
    <property type="match status" value="1"/>
</dbReference>
<dbReference type="GO" id="GO:0016114">
    <property type="term" value="P:terpenoid biosynthetic process"/>
    <property type="evidence" value="ECO:0007669"/>
    <property type="project" value="InterPro"/>
</dbReference>
<dbReference type="EMBL" id="BQKI01000013">
    <property type="protein sequence ID" value="GJN06848.1"/>
    <property type="molecule type" value="Genomic_DNA"/>
</dbReference>
<evidence type="ECO:0000259" key="3">
    <source>
        <dbReference type="Pfam" id="PF03936"/>
    </source>
</evidence>